<name>A0A212U2W1_9BURK</name>
<comment type="catalytic activity">
    <reaction evidence="5">
        <text>chorismate = 4-hydroxybenzoate + pyruvate</text>
        <dbReference type="Rhea" id="RHEA:16505"/>
        <dbReference type="ChEBI" id="CHEBI:15361"/>
        <dbReference type="ChEBI" id="CHEBI:17879"/>
        <dbReference type="ChEBI" id="CHEBI:29748"/>
        <dbReference type="EC" id="4.1.3.40"/>
    </reaction>
</comment>
<dbReference type="GO" id="GO:0006744">
    <property type="term" value="P:ubiquinone biosynthetic process"/>
    <property type="evidence" value="ECO:0007669"/>
    <property type="project" value="UniProtKB-UniRule"/>
</dbReference>
<dbReference type="HAMAP" id="MF_01632">
    <property type="entry name" value="UbiC"/>
    <property type="match status" value="1"/>
</dbReference>
<evidence type="ECO:0000313" key="7">
    <source>
        <dbReference type="Proteomes" id="UP000197215"/>
    </source>
</evidence>
<dbReference type="RefSeq" id="WP_088813579.1">
    <property type="nucleotide sequence ID" value="NZ_FYEX01000002.1"/>
</dbReference>
<dbReference type="GO" id="GO:0042866">
    <property type="term" value="P:pyruvate biosynthetic process"/>
    <property type="evidence" value="ECO:0007669"/>
    <property type="project" value="UniProtKB-UniRule"/>
</dbReference>
<comment type="pathway">
    <text evidence="5">Cofactor biosynthesis; ubiquinone biosynthesis.</text>
</comment>
<dbReference type="PANTHER" id="PTHR38683:SF1">
    <property type="entry name" value="CHORISMATE PYRUVATE-LYASE"/>
    <property type="match status" value="1"/>
</dbReference>
<dbReference type="UniPathway" id="UPA00232"/>
<evidence type="ECO:0000256" key="1">
    <source>
        <dbReference type="ARBA" id="ARBA00022490"/>
    </source>
</evidence>
<gene>
    <name evidence="5" type="primary">ubiC</name>
    <name evidence="6" type="ORF">SAMN06295916_1661</name>
</gene>
<dbReference type="EMBL" id="FYEX01000002">
    <property type="protein sequence ID" value="SNC72583.1"/>
    <property type="molecule type" value="Genomic_DNA"/>
</dbReference>
<keyword evidence="4 5" id="KW-0670">Pyruvate</keyword>
<dbReference type="AlphaFoldDB" id="A0A212U2W1"/>
<comment type="caution">
    <text evidence="5">Lacks conserved residue(s) required for the propagation of feature annotation.</text>
</comment>
<evidence type="ECO:0000256" key="2">
    <source>
        <dbReference type="ARBA" id="ARBA00022688"/>
    </source>
</evidence>
<feature type="binding site" evidence="5">
    <location>
        <position position="155"/>
    </location>
    <ligand>
        <name>substrate</name>
    </ligand>
</feature>
<comment type="subcellular location">
    <subcellularLocation>
        <location evidence="5">Cytoplasm</location>
    </subcellularLocation>
</comment>
<accession>A0A212U2W1</accession>
<dbReference type="PANTHER" id="PTHR38683">
    <property type="entry name" value="CHORISMATE PYRUVATE-LYASE"/>
    <property type="match status" value="1"/>
</dbReference>
<keyword evidence="3 5" id="KW-0456">Lyase</keyword>
<dbReference type="GO" id="GO:0005829">
    <property type="term" value="C:cytosol"/>
    <property type="evidence" value="ECO:0007669"/>
    <property type="project" value="TreeGrafter"/>
</dbReference>
<dbReference type="OrthoDB" id="8606430at2"/>
<comment type="function">
    <text evidence="5">Removes the pyruvyl group from chorismate, with concomitant aromatization of the ring, to provide 4-hydroxybenzoate (4HB) for the ubiquinone pathway.</text>
</comment>
<dbReference type="InterPro" id="IPR007440">
    <property type="entry name" value="Chorismate--pyruvate_lyase"/>
</dbReference>
<sequence>MKKLRQSWVNLDHVALHAVPQIWQDWLSDAGSLTQLIANKTQSPVSVEVLSDRNQNLLNDEALLFNKPINHCRIREVYLCVNDVPVVFARSILPTSSSTGINRDVLQLGSKPLGEVLFKKGKAPILLRQITEVPGLGWGRRSLYQLRGHPILISEFFLPELLAQIKS</sequence>
<reference evidence="6 7" key="1">
    <citation type="submission" date="2017-06" db="EMBL/GenBank/DDBJ databases">
        <authorList>
            <person name="Kim H.J."/>
            <person name="Triplett B.A."/>
        </authorList>
    </citation>
    <scope>NUCLEOTIDE SEQUENCE [LARGE SCALE GENOMIC DNA]</scope>
    <source>
        <strain evidence="6 7">MWH-VicM1</strain>
    </source>
</reference>
<evidence type="ECO:0000313" key="6">
    <source>
        <dbReference type="EMBL" id="SNC72583.1"/>
    </source>
</evidence>
<dbReference type="EC" id="4.1.3.40" evidence="5"/>
<evidence type="ECO:0000256" key="4">
    <source>
        <dbReference type="ARBA" id="ARBA00023317"/>
    </source>
</evidence>
<dbReference type="Pfam" id="PF04345">
    <property type="entry name" value="Chor_lyase"/>
    <property type="match status" value="1"/>
</dbReference>
<keyword evidence="2 5" id="KW-0831">Ubiquinone biosynthesis</keyword>
<comment type="similarity">
    <text evidence="5">Belongs to the UbiC family.</text>
</comment>
<evidence type="ECO:0000256" key="3">
    <source>
        <dbReference type="ARBA" id="ARBA00023239"/>
    </source>
</evidence>
<dbReference type="SUPFAM" id="SSF64288">
    <property type="entry name" value="Chorismate lyase-like"/>
    <property type="match status" value="1"/>
</dbReference>
<keyword evidence="7" id="KW-1185">Reference proteome</keyword>
<proteinExistence type="inferred from homology"/>
<keyword evidence="1 5" id="KW-0963">Cytoplasm</keyword>
<evidence type="ECO:0000256" key="5">
    <source>
        <dbReference type="HAMAP-Rule" id="MF_01632"/>
    </source>
</evidence>
<dbReference type="InterPro" id="IPR028978">
    <property type="entry name" value="Chorismate_lyase_/UTRA_dom_sf"/>
</dbReference>
<dbReference type="Proteomes" id="UP000197215">
    <property type="component" value="Unassembled WGS sequence"/>
</dbReference>
<dbReference type="GO" id="GO:0008813">
    <property type="term" value="F:chorismate lyase activity"/>
    <property type="evidence" value="ECO:0007669"/>
    <property type="project" value="UniProtKB-UniRule"/>
</dbReference>
<feature type="binding site" evidence="5">
    <location>
        <position position="75"/>
    </location>
    <ligand>
        <name>substrate</name>
    </ligand>
</feature>
<feature type="binding site" evidence="5">
    <location>
        <position position="113"/>
    </location>
    <ligand>
        <name>substrate</name>
    </ligand>
</feature>
<dbReference type="Gene3D" id="3.40.1410.10">
    <property type="entry name" value="Chorismate lyase-like"/>
    <property type="match status" value="1"/>
</dbReference>
<protein>
    <recommendedName>
        <fullName evidence="5">Probable chorismate pyruvate-lyase</fullName>
        <shortName evidence="5">CL</shortName>
        <shortName evidence="5">CPL</shortName>
        <ecNumber evidence="5">4.1.3.40</ecNumber>
    </recommendedName>
</protein>
<organism evidence="6 7">
    <name type="scientific">Polynucleobacter victoriensis</name>
    <dbReference type="NCBI Taxonomy" id="2049319"/>
    <lineage>
        <taxon>Bacteria</taxon>
        <taxon>Pseudomonadati</taxon>
        <taxon>Pseudomonadota</taxon>
        <taxon>Betaproteobacteria</taxon>
        <taxon>Burkholderiales</taxon>
        <taxon>Burkholderiaceae</taxon>
        <taxon>Polynucleobacter</taxon>
    </lineage>
</organism>